<feature type="region of interest" description="Disordered" evidence="1">
    <location>
        <begin position="207"/>
        <end position="270"/>
    </location>
</feature>
<organism evidence="2 3">
    <name type="scientific">Plantactinospora mayteni</name>
    <dbReference type="NCBI Taxonomy" id="566021"/>
    <lineage>
        <taxon>Bacteria</taxon>
        <taxon>Bacillati</taxon>
        <taxon>Actinomycetota</taxon>
        <taxon>Actinomycetes</taxon>
        <taxon>Micromonosporales</taxon>
        <taxon>Micromonosporaceae</taxon>
        <taxon>Plantactinospora</taxon>
    </lineage>
</organism>
<feature type="compositionally biased region" description="Basic and acidic residues" evidence="1">
    <location>
        <begin position="207"/>
        <end position="226"/>
    </location>
</feature>
<name>A0ABQ4F3Y1_9ACTN</name>
<proteinExistence type="predicted"/>
<dbReference type="Gene3D" id="3.30.70.1230">
    <property type="entry name" value="Nucleotide cyclase"/>
    <property type="match status" value="1"/>
</dbReference>
<dbReference type="Proteomes" id="UP000621500">
    <property type="component" value="Unassembled WGS sequence"/>
</dbReference>
<evidence type="ECO:0000256" key="1">
    <source>
        <dbReference type="SAM" id="MobiDB-lite"/>
    </source>
</evidence>
<gene>
    <name evidence="2" type="ORF">Pma05_81910</name>
</gene>
<evidence type="ECO:0000313" key="3">
    <source>
        <dbReference type="Proteomes" id="UP000621500"/>
    </source>
</evidence>
<dbReference type="EMBL" id="BONX01000077">
    <property type="protein sequence ID" value="GIH01619.1"/>
    <property type="molecule type" value="Genomic_DNA"/>
</dbReference>
<reference evidence="2 3" key="1">
    <citation type="submission" date="2021-01" db="EMBL/GenBank/DDBJ databases">
        <title>Whole genome shotgun sequence of Plantactinospora mayteni NBRC 109088.</title>
        <authorList>
            <person name="Komaki H."/>
            <person name="Tamura T."/>
        </authorList>
    </citation>
    <scope>NUCLEOTIDE SEQUENCE [LARGE SCALE GENOMIC DNA]</scope>
    <source>
        <strain evidence="2 3">NBRC 109088</strain>
    </source>
</reference>
<dbReference type="InterPro" id="IPR029787">
    <property type="entry name" value="Nucleotide_cyclase"/>
</dbReference>
<keyword evidence="3" id="KW-1185">Reference proteome</keyword>
<protein>
    <recommendedName>
        <fullName evidence="4">Guanylate cyclase domain-containing protein</fullName>
    </recommendedName>
</protein>
<accession>A0ABQ4F3Y1</accession>
<evidence type="ECO:0008006" key="4">
    <source>
        <dbReference type="Google" id="ProtNLM"/>
    </source>
</evidence>
<evidence type="ECO:0000313" key="2">
    <source>
        <dbReference type="EMBL" id="GIH01619.1"/>
    </source>
</evidence>
<sequence>MADFADPHRRVLVAVDMESYSVRDNVLQYRAQQALQKIMQSACDEAGLDRAKWRVQQGGDGQLAILPAGTSERVVATRLTPLIDRLLREHNRGLAPEARVRLRLAVHEGPVHLDGANGYPGDAVVDVCRLVDSPQLKNALRRFPGAEAALIVSDRIYQDVVRHYQDLRPEHFLRVMASLPDKKFEAPAWIYVPGENAAGRRPMDHERLGQAEDHPDDGTVNRRDRPVPGTAGGGQVFHNITSHGPTAYGNGNIVSTNSPQDIVDPRWPRR</sequence>
<comment type="caution">
    <text evidence="2">The sequence shown here is derived from an EMBL/GenBank/DDBJ whole genome shotgun (WGS) entry which is preliminary data.</text>
</comment>